<comment type="miscellaneous">
    <text evidence="8">The reaction proceeds by a bi uni uni bi ping pong mechanism.</text>
</comment>
<evidence type="ECO:0000256" key="7">
    <source>
        <dbReference type="ARBA" id="ARBA00048258"/>
    </source>
</evidence>
<dbReference type="FunFam" id="3.40.50.620:FF:000013">
    <property type="entry name" value="Pantothenate synthetase"/>
    <property type="match status" value="1"/>
</dbReference>
<dbReference type="InterPro" id="IPR014729">
    <property type="entry name" value="Rossmann-like_a/b/a_fold"/>
</dbReference>
<proteinExistence type="inferred from homology"/>
<keyword evidence="10" id="KW-1185">Reference proteome</keyword>
<dbReference type="Pfam" id="PF02569">
    <property type="entry name" value="Pantoate_ligase"/>
    <property type="match status" value="1"/>
</dbReference>
<dbReference type="InterPro" id="IPR042176">
    <property type="entry name" value="Pantoate_ligase_C"/>
</dbReference>
<dbReference type="NCBIfam" id="TIGR00125">
    <property type="entry name" value="cyt_tran_rel"/>
    <property type="match status" value="1"/>
</dbReference>
<dbReference type="GO" id="GO:0004592">
    <property type="term" value="F:pantoate-beta-alanine ligase activity"/>
    <property type="evidence" value="ECO:0007669"/>
    <property type="project" value="UniProtKB-UniRule"/>
</dbReference>
<feature type="active site" description="Proton donor" evidence="8">
    <location>
        <position position="43"/>
    </location>
</feature>
<comment type="pathway">
    <text evidence="1 8">Cofactor biosynthesis; (R)-pantothenate biosynthesis; (R)-pantothenate from (R)-pantoate and beta-alanine: step 1/1.</text>
</comment>
<dbReference type="Gene3D" id="3.30.1300.10">
    <property type="entry name" value="Pantoate-beta-alanine ligase, C-terminal domain"/>
    <property type="match status" value="1"/>
</dbReference>
<feature type="binding site" evidence="8">
    <location>
        <position position="183"/>
    </location>
    <ligand>
        <name>ATP</name>
        <dbReference type="ChEBI" id="CHEBI:30616"/>
    </ligand>
</feature>
<dbReference type="NCBIfam" id="TIGR00018">
    <property type="entry name" value="panC"/>
    <property type="match status" value="1"/>
</dbReference>
<dbReference type="InterPro" id="IPR004821">
    <property type="entry name" value="Cyt_trans-like"/>
</dbReference>
<dbReference type="GO" id="GO:0005829">
    <property type="term" value="C:cytosol"/>
    <property type="evidence" value="ECO:0007669"/>
    <property type="project" value="TreeGrafter"/>
</dbReference>
<reference evidence="9" key="1">
    <citation type="submission" date="2022-03" db="EMBL/GenBank/DDBJ databases">
        <title>Draft Genome Sequence of Firmicute Strain S0AB, a Heterotrophic Iron/Sulfur-Oxidizing Extreme Acidophile.</title>
        <authorList>
            <person name="Vergara E."/>
            <person name="Pakostova E."/>
            <person name="Johnson D.B."/>
            <person name="Holmes D.S."/>
        </authorList>
    </citation>
    <scope>NUCLEOTIDE SEQUENCE</scope>
    <source>
        <strain evidence="9">S0AB</strain>
    </source>
</reference>
<dbReference type="EMBL" id="JALBUF010000011">
    <property type="protein sequence ID" value="MCI0184273.1"/>
    <property type="molecule type" value="Genomic_DNA"/>
</dbReference>
<dbReference type="SUPFAM" id="SSF52374">
    <property type="entry name" value="Nucleotidylyl transferase"/>
    <property type="match status" value="1"/>
</dbReference>
<feature type="binding site" evidence="8">
    <location>
        <begin position="154"/>
        <end position="157"/>
    </location>
    <ligand>
        <name>ATP</name>
        <dbReference type="ChEBI" id="CHEBI:30616"/>
    </ligand>
</feature>
<evidence type="ECO:0000313" key="10">
    <source>
        <dbReference type="Proteomes" id="UP001139263"/>
    </source>
</evidence>
<dbReference type="Proteomes" id="UP001139263">
    <property type="component" value="Unassembled WGS sequence"/>
</dbReference>
<comment type="similarity">
    <text evidence="2 8">Belongs to the pantothenate synthetase family.</text>
</comment>
<dbReference type="Gene3D" id="3.40.50.620">
    <property type="entry name" value="HUPs"/>
    <property type="match status" value="1"/>
</dbReference>
<dbReference type="CDD" id="cd00560">
    <property type="entry name" value="PanC"/>
    <property type="match status" value="1"/>
</dbReference>
<keyword evidence="8" id="KW-0963">Cytoplasm</keyword>
<keyword evidence="5 8" id="KW-0547">Nucleotide-binding</keyword>
<dbReference type="GO" id="GO:0015940">
    <property type="term" value="P:pantothenate biosynthetic process"/>
    <property type="evidence" value="ECO:0007669"/>
    <property type="project" value="UniProtKB-UniRule"/>
</dbReference>
<dbReference type="InterPro" id="IPR003721">
    <property type="entry name" value="Pantoate_ligase"/>
</dbReference>
<keyword evidence="6 8" id="KW-0067">ATP-binding</keyword>
<comment type="catalytic activity">
    <reaction evidence="7 8">
        <text>(R)-pantoate + beta-alanine + ATP = (R)-pantothenate + AMP + diphosphate + H(+)</text>
        <dbReference type="Rhea" id="RHEA:10912"/>
        <dbReference type="ChEBI" id="CHEBI:15378"/>
        <dbReference type="ChEBI" id="CHEBI:15980"/>
        <dbReference type="ChEBI" id="CHEBI:29032"/>
        <dbReference type="ChEBI" id="CHEBI:30616"/>
        <dbReference type="ChEBI" id="CHEBI:33019"/>
        <dbReference type="ChEBI" id="CHEBI:57966"/>
        <dbReference type="ChEBI" id="CHEBI:456215"/>
        <dbReference type="EC" id="6.3.2.1"/>
    </reaction>
</comment>
<dbReference type="GO" id="GO:0005524">
    <property type="term" value="F:ATP binding"/>
    <property type="evidence" value="ECO:0007669"/>
    <property type="project" value="UniProtKB-KW"/>
</dbReference>
<feature type="binding site" evidence="8">
    <location>
        <begin position="191"/>
        <end position="194"/>
    </location>
    <ligand>
        <name>ATP</name>
        <dbReference type="ChEBI" id="CHEBI:30616"/>
    </ligand>
</feature>
<comment type="function">
    <text evidence="8">Catalyzes the condensation of pantoate with beta-alanine in an ATP-dependent reaction via a pantoyl-adenylate intermediate.</text>
</comment>
<dbReference type="AlphaFoldDB" id="A0A9X1VDR8"/>
<evidence type="ECO:0000256" key="6">
    <source>
        <dbReference type="ARBA" id="ARBA00022840"/>
    </source>
</evidence>
<comment type="subcellular location">
    <subcellularLocation>
        <location evidence="8">Cytoplasm</location>
    </subcellularLocation>
</comment>
<evidence type="ECO:0000313" key="9">
    <source>
        <dbReference type="EMBL" id="MCI0184273.1"/>
    </source>
</evidence>
<evidence type="ECO:0000256" key="2">
    <source>
        <dbReference type="ARBA" id="ARBA00009256"/>
    </source>
</evidence>
<feature type="binding site" evidence="8">
    <location>
        <begin position="36"/>
        <end position="43"/>
    </location>
    <ligand>
        <name>ATP</name>
        <dbReference type="ChEBI" id="CHEBI:30616"/>
    </ligand>
</feature>
<dbReference type="EC" id="6.3.2.1" evidence="8"/>
<comment type="caution">
    <text evidence="9">The sequence shown here is derived from an EMBL/GenBank/DDBJ whole genome shotgun (WGS) entry which is preliminary data.</text>
</comment>
<dbReference type="HAMAP" id="MF_00158">
    <property type="entry name" value="PanC"/>
    <property type="match status" value="1"/>
</dbReference>
<evidence type="ECO:0000256" key="3">
    <source>
        <dbReference type="ARBA" id="ARBA00022598"/>
    </source>
</evidence>
<comment type="subunit">
    <text evidence="8">Homodimer.</text>
</comment>
<feature type="binding site" evidence="8">
    <location>
        <position position="160"/>
    </location>
    <ligand>
        <name>(R)-pantoate</name>
        <dbReference type="ChEBI" id="CHEBI:15980"/>
    </ligand>
</feature>
<keyword evidence="3 8" id="KW-0436">Ligase</keyword>
<feature type="binding site" evidence="8">
    <location>
        <position position="67"/>
    </location>
    <ligand>
        <name>(R)-pantoate</name>
        <dbReference type="ChEBI" id="CHEBI:15980"/>
    </ligand>
</feature>
<gene>
    <name evidence="8 9" type="primary">panC</name>
    <name evidence="9" type="ORF">MM817_02568</name>
</gene>
<evidence type="ECO:0000256" key="8">
    <source>
        <dbReference type="HAMAP-Rule" id="MF_00158"/>
    </source>
</evidence>
<keyword evidence="4 8" id="KW-0566">Pantothenate biosynthesis</keyword>
<evidence type="ECO:0000256" key="5">
    <source>
        <dbReference type="ARBA" id="ARBA00022741"/>
    </source>
</evidence>
<evidence type="ECO:0000256" key="1">
    <source>
        <dbReference type="ARBA" id="ARBA00004990"/>
    </source>
</evidence>
<evidence type="ECO:0000256" key="4">
    <source>
        <dbReference type="ARBA" id="ARBA00022655"/>
    </source>
</evidence>
<protein>
    <recommendedName>
        <fullName evidence="8">Pantothenate synthetase</fullName>
        <shortName evidence="8">PS</shortName>
        <ecNumber evidence="8">6.3.2.1</ecNumber>
    </recommendedName>
    <alternativeName>
        <fullName evidence="8">Pantoate--beta-alanine ligase</fullName>
    </alternativeName>
    <alternativeName>
        <fullName evidence="8">Pantoate-activating enzyme</fullName>
    </alternativeName>
</protein>
<dbReference type="PANTHER" id="PTHR21299">
    <property type="entry name" value="CYTIDYLATE KINASE/PANTOATE-BETA-ALANINE LIGASE"/>
    <property type="match status" value="1"/>
</dbReference>
<accession>A0A9X1VDR8</accession>
<dbReference type="RefSeq" id="WP_241715786.1">
    <property type="nucleotide sequence ID" value="NZ_JALBUF010000011.1"/>
</dbReference>
<sequence>MIVCTTIDGIRSNIRWLRAERKIGELSPRIGFVPTMGFLHEGHASLIQKARAENEIVIVSIFINPKQFGPNEDINRYPRSPQEDQLLCEQLGVDALFTPSVEEMYGKSDIYTHVHVDLLGNFLCGKSRPGHFDGVCTVVSKLFHIITPDAAYFGQKDAQQLRIIEQMVHDLSMPIEIVSCPIVREADGLAKSSRNAYLSKEERALAPEIFNTMKWMKQQIILEENDVRQVRVEAIHRLEGYPGFKVDYVSIVDKKTLAPVDHIDHVSGTLLAVAVYVGNTRLIDNINIA</sequence>
<name>A0A9X1VDR8_9BACL</name>
<organism evidence="9 10">
    <name type="scientific">Sulfoacidibacillus ferrooxidans</name>
    <dbReference type="NCBI Taxonomy" id="2005001"/>
    <lineage>
        <taxon>Bacteria</taxon>
        <taxon>Bacillati</taxon>
        <taxon>Bacillota</taxon>
        <taxon>Bacilli</taxon>
        <taxon>Bacillales</taxon>
        <taxon>Alicyclobacillaceae</taxon>
        <taxon>Sulfoacidibacillus</taxon>
    </lineage>
</organism>
<feature type="binding site" evidence="8">
    <location>
        <position position="67"/>
    </location>
    <ligand>
        <name>beta-alanine</name>
        <dbReference type="ChEBI" id="CHEBI:57966"/>
    </ligand>
</feature>
<dbReference type="PANTHER" id="PTHR21299:SF1">
    <property type="entry name" value="PANTOATE--BETA-ALANINE LIGASE"/>
    <property type="match status" value="1"/>
</dbReference>